<name>R0ITU7_EXST2</name>
<feature type="compositionally biased region" description="Low complexity" evidence="6">
    <location>
        <begin position="452"/>
        <end position="464"/>
    </location>
</feature>
<protein>
    <recommendedName>
        <fullName evidence="8">Rhodopsin domain-containing protein</fullName>
    </recommendedName>
</protein>
<feature type="transmembrane region" description="Helical" evidence="7">
    <location>
        <begin position="277"/>
        <end position="299"/>
    </location>
</feature>
<dbReference type="RefSeq" id="XP_008024157.1">
    <property type="nucleotide sequence ID" value="XM_008025966.1"/>
</dbReference>
<evidence type="ECO:0000313" key="9">
    <source>
        <dbReference type="EMBL" id="EOA88051.1"/>
    </source>
</evidence>
<dbReference type="GO" id="GO:0016020">
    <property type="term" value="C:membrane"/>
    <property type="evidence" value="ECO:0007669"/>
    <property type="project" value="UniProtKB-SubCell"/>
</dbReference>
<evidence type="ECO:0000256" key="2">
    <source>
        <dbReference type="ARBA" id="ARBA00022692"/>
    </source>
</evidence>
<feature type="transmembrane region" description="Helical" evidence="7">
    <location>
        <begin position="149"/>
        <end position="170"/>
    </location>
</feature>
<evidence type="ECO:0000256" key="4">
    <source>
        <dbReference type="ARBA" id="ARBA00023136"/>
    </source>
</evidence>
<organism evidence="9 10">
    <name type="scientific">Exserohilum turcicum (strain 28A)</name>
    <name type="common">Northern leaf blight fungus</name>
    <name type="synonym">Setosphaeria turcica</name>
    <dbReference type="NCBI Taxonomy" id="671987"/>
    <lineage>
        <taxon>Eukaryota</taxon>
        <taxon>Fungi</taxon>
        <taxon>Dikarya</taxon>
        <taxon>Ascomycota</taxon>
        <taxon>Pezizomycotina</taxon>
        <taxon>Dothideomycetes</taxon>
        <taxon>Pleosporomycetidae</taxon>
        <taxon>Pleosporales</taxon>
        <taxon>Pleosporineae</taxon>
        <taxon>Pleosporaceae</taxon>
        <taxon>Exserohilum</taxon>
    </lineage>
</organism>
<dbReference type="GeneID" id="19402014"/>
<comment type="similarity">
    <text evidence="5">Belongs to the SAT4 family.</text>
</comment>
<dbReference type="Proteomes" id="UP000016935">
    <property type="component" value="Unassembled WGS sequence"/>
</dbReference>
<reference evidence="9 10" key="2">
    <citation type="journal article" date="2013" name="PLoS Genet.">
        <title>Comparative genome structure, secondary metabolite, and effector coding capacity across Cochliobolus pathogens.</title>
        <authorList>
            <person name="Condon B.J."/>
            <person name="Leng Y."/>
            <person name="Wu D."/>
            <person name="Bushley K.E."/>
            <person name="Ohm R.A."/>
            <person name="Otillar R."/>
            <person name="Martin J."/>
            <person name="Schackwitz W."/>
            <person name="Grimwood J."/>
            <person name="MohdZainudin N."/>
            <person name="Xue C."/>
            <person name="Wang R."/>
            <person name="Manning V.A."/>
            <person name="Dhillon B."/>
            <person name="Tu Z.J."/>
            <person name="Steffenson B.J."/>
            <person name="Salamov A."/>
            <person name="Sun H."/>
            <person name="Lowry S."/>
            <person name="LaButti K."/>
            <person name="Han J."/>
            <person name="Copeland A."/>
            <person name="Lindquist E."/>
            <person name="Barry K."/>
            <person name="Schmutz J."/>
            <person name="Baker S.E."/>
            <person name="Ciuffetti L.M."/>
            <person name="Grigoriev I.V."/>
            <person name="Zhong S."/>
            <person name="Turgeon B.G."/>
        </authorList>
    </citation>
    <scope>NUCLEOTIDE SEQUENCE [LARGE SCALE GENOMIC DNA]</scope>
    <source>
        <strain evidence="10">28A</strain>
    </source>
</reference>
<reference evidence="9 10" key="1">
    <citation type="journal article" date="2012" name="PLoS Pathog.">
        <title>Diverse lifestyles and strategies of plant pathogenesis encoded in the genomes of eighteen Dothideomycetes fungi.</title>
        <authorList>
            <person name="Ohm R.A."/>
            <person name="Feau N."/>
            <person name="Henrissat B."/>
            <person name="Schoch C.L."/>
            <person name="Horwitz B.A."/>
            <person name="Barry K.W."/>
            <person name="Condon B.J."/>
            <person name="Copeland A.C."/>
            <person name="Dhillon B."/>
            <person name="Glaser F."/>
            <person name="Hesse C.N."/>
            <person name="Kosti I."/>
            <person name="LaButti K."/>
            <person name="Lindquist E.A."/>
            <person name="Lucas S."/>
            <person name="Salamov A.A."/>
            <person name="Bradshaw R.E."/>
            <person name="Ciuffetti L."/>
            <person name="Hamelin R.C."/>
            <person name="Kema G.H.J."/>
            <person name="Lawrence C."/>
            <person name="Scott J.A."/>
            <person name="Spatafora J.W."/>
            <person name="Turgeon B.G."/>
            <person name="de Wit P.J.G.M."/>
            <person name="Zhong S."/>
            <person name="Goodwin S.B."/>
            <person name="Grigoriev I.V."/>
        </authorList>
    </citation>
    <scope>NUCLEOTIDE SEQUENCE [LARGE SCALE GENOMIC DNA]</scope>
    <source>
        <strain evidence="10">28A</strain>
    </source>
</reference>
<dbReference type="EMBL" id="KB908548">
    <property type="protein sequence ID" value="EOA88051.1"/>
    <property type="molecule type" value="Genomic_DNA"/>
</dbReference>
<evidence type="ECO:0000256" key="7">
    <source>
        <dbReference type="SAM" id="Phobius"/>
    </source>
</evidence>
<dbReference type="Pfam" id="PF20684">
    <property type="entry name" value="Fung_rhodopsin"/>
    <property type="match status" value="1"/>
</dbReference>
<evidence type="ECO:0000256" key="6">
    <source>
        <dbReference type="SAM" id="MobiDB-lite"/>
    </source>
</evidence>
<evidence type="ECO:0000313" key="10">
    <source>
        <dbReference type="Proteomes" id="UP000016935"/>
    </source>
</evidence>
<dbReference type="AlphaFoldDB" id="R0ITU7"/>
<feature type="transmembrane region" description="Helical" evidence="7">
    <location>
        <begin position="198"/>
        <end position="223"/>
    </location>
</feature>
<accession>R0ITU7</accession>
<evidence type="ECO:0000256" key="1">
    <source>
        <dbReference type="ARBA" id="ARBA00004141"/>
    </source>
</evidence>
<evidence type="ECO:0000259" key="8">
    <source>
        <dbReference type="Pfam" id="PF20684"/>
    </source>
</evidence>
<dbReference type="OrthoDB" id="61113at2759"/>
<sequence length="480" mass="52762">MSNNTDYFTNPKNHPDNAHLPTLNQPATILGITIAFLGVAILTVCLRLWVRLKDRLWGWDDFFVVLAAIASFVGDIMVCRMPKDGLGLHLWTLDWTHLVNYFKHIYSTNAAYAASSTLIKLSILFQYLRLFAETAPSTSTRIYHLSRRLTWGMIAVCSAWGLTFFPLALFSCRPIAKNWDPLVPGKCIGWGSKDPEEFFAMFLGHAVSNSVLDILVLLLPVPFMTALRIAGKSRAGLIGLFIMGSSAVVVAIGRIIALSVNRAGTVPVIDMSFYTPLVYIFAVLEVNFAIITASIPIFWPAIATLASNKIFVVNEVEIRVEDVTRHESFDSNGGISLNDRKSTPSGENKMGVVTRVSDHITRKSGEKLSLSTHDRKPSKGSLSVRSAGLGHTGRSPSNASSIGNSFADFGTRPSQDSLHHLYRTCSRENQSSKSLTREDSDDWFAEMDRANARAQATSAQATSAPTSPLPFENMKPSDTK</sequence>
<feature type="region of interest" description="Disordered" evidence="6">
    <location>
        <begin position="331"/>
        <end position="411"/>
    </location>
</feature>
<feature type="transmembrane region" description="Helical" evidence="7">
    <location>
        <begin position="62"/>
        <end position="83"/>
    </location>
</feature>
<gene>
    <name evidence="9" type="ORF">SETTUDRAFT_184057</name>
</gene>
<comment type="subcellular location">
    <subcellularLocation>
        <location evidence="1">Membrane</location>
        <topology evidence="1">Multi-pass membrane protein</topology>
    </subcellularLocation>
</comment>
<keyword evidence="2 7" id="KW-0812">Transmembrane</keyword>
<dbReference type="PANTHER" id="PTHR33048">
    <property type="entry name" value="PTH11-LIKE INTEGRAL MEMBRANE PROTEIN (AFU_ORTHOLOGUE AFUA_5G11245)"/>
    <property type="match status" value="1"/>
</dbReference>
<feature type="transmembrane region" description="Helical" evidence="7">
    <location>
        <begin position="235"/>
        <end position="257"/>
    </location>
</feature>
<dbReference type="InterPro" id="IPR049326">
    <property type="entry name" value="Rhodopsin_dom_fungi"/>
</dbReference>
<proteinExistence type="inferred from homology"/>
<feature type="transmembrane region" description="Helical" evidence="7">
    <location>
        <begin position="110"/>
        <end position="128"/>
    </location>
</feature>
<keyword evidence="10" id="KW-1185">Reference proteome</keyword>
<dbReference type="HOGENOM" id="CLU_048470_0_0_1"/>
<dbReference type="PANTHER" id="PTHR33048:SF47">
    <property type="entry name" value="INTEGRAL MEMBRANE PROTEIN-RELATED"/>
    <property type="match status" value="1"/>
</dbReference>
<keyword evidence="4 7" id="KW-0472">Membrane</keyword>
<dbReference type="InterPro" id="IPR052337">
    <property type="entry name" value="SAT4-like"/>
</dbReference>
<feature type="compositionally biased region" description="Polar residues" evidence="6">
    <location>
        <begin position="394"/>
        <end position="404"/>
    </location>
</feature>
<feature type="region of interest" description="Disordered" evidence="6">
    <location>
        <begin position="427"/>
        <end position="480"/>
    </location>
</feature>
<feature type="compositionally biased region" description="Basic and acidic residues" evidence="6">
    <location>
        <begin position="356"/>
        <end position="377"/>
    </location>
</feature>
<feature type="transmembrane region" description="Helical" evidence="7">
    <location>
        <begin position="29"/>
        <end position="50"/>
    </location>
</feature>
<evidence type="ECO:0000256" key="5">
    <source>
        <dbReference type="ARBA" id="ARBA00038359"/>
    </source>
</evidence>
<evidence type="ECO:0000256" key="3">
    <source>
        <dbReference type="ARBA" id="ARBA00022989"/>
    </source>
</evidence>
<dbReference type="eggNOG" id="ENOG502TAYJ">
    <property type="taxonomic scope" value="Eukaryota"/>
</dbReference>
<feature type="domain" description="Rhodopsin" evidence="8">
    <location>
        <begin position="46"/>
        <end position="302"/>
    </location>
</feature>
<keyword evidence="3 7" id="KW-1133">Transmembrane helix</keyword>